<dbReference type="InterPro" id="IPR001258">
    <property type="entry name" value="NHL_repeat"/>
</dbReference>
<keyword evidence="1" id="KW-0677">Repeat</keyword>
<dbReference type="SUPFAM" id="SSF101898">
    <property type="entry name" value="NHL repeat"/>
    <property type="match status" value="1"/>
</dbReference>
<dbReference type="SUPFAM" id="SSF55383">
    <property type="entry name" value="Copper amine oxidase, domain N"/>
    <property type="match status" value="1"/>
</dbReference>
<evidence type="ECO:0000256" key="3">
    <source>
        <dbReference type="SAM" id="SignalP"/>
    </source>
</evidence>
<comment type="caution">
    <text evidence="6">The sequence shown here is derived from an EMBL/GenBank/DDBJ whole genome shotgun (WGS) entry which is preliminary data.</text>
</comment>
<organism evidence="6 7">
    <name type="scientific">Paenibacillus prosopidis</name>
    <dbReference type="NCBI Taxonomy" id="630520"/>
    <lineage>
        <taxon>Bacteria</taxon>
        <taxon>Bacillati</taxon>
        <taxon>Bacillota</taxon>
        <taxon>Bacilli</taxon>
        <taxon>Bacillales</taxon>
        <taxon>Paenibacillaceae</taxon>
        <taxon>Paenibacillus</taxon>
    </lineage>
</organism>
<dbReference type="Gene3D" id="2.120.10.30">
    <property type="entry name" value="TolB, C-terminal domain"/>
    <property type="match status" value="3"/>
</dbReference>
<dbReference type="AlphaFoldDB" id="A0A368W225"/>
<keyword evidence="7" id="KW-1185">Reference proteome</keyword>
<name>A0A368W225_9BACL</name>
<proteinExistence type="predicted"/>
<keyword evidence="3" id="KW-0732">Signal</keyword>
<protein>
    <submittedName>
        <fullName evidence="6">SMP-30/gluconolaconase/LRE-like protein</fullName>
    </submittedName>
</protein>
<feature type="signal peptide" evidence="3">
    <location>
        <begin position="1"/>
        <end position="27"/>
    </location>
</feature>
<dbReference type="Gene3D" id="3.30.457.10">
    <property type="entry name" value="Copper amine oxidase-like, N-terminal domain"/>
    <property type="match status" value="1"/>
</dbReference>
<feature type="repeat" description="NHL" evidence="2">
    <location>
        <begin position="140"/>
        <end position="177"/>
    </location>
</feature>
<gene>
    <name evidence="6" type="ORF">DFP97_107174</name>
</gene>
<evidence type="ECO:0000256" key="2">
    <source>
        <dbReference type="PROSITE-ProRule" id="PRU00504"/>
    </source>
</evidence>
<dbReference type="InterPro" id="IPR056822">
    <property type="entry name" value="TEN_NHL"/>
</dbReference>
<evidence type="ECO:0000313" key="7">
    <source>
        <dbReference type="Proteomes" id="UP000252415"/>
    </source>
</evidence>
<accession>A0A368W225</accession>
<dbReference type="RefSeq" id="WP_114380371.1">
    <property type="nucleotide sequence ID" value="NZ_QPJD01000007.1"/>
</dbReference>
<feature type="domain" description="Teneurin NHL" evidence="5">
    <location>
        <begin position="87"/>
        <end position="292"/>
    </location>
</feature>
<evidence type="ECO:0000259" key="4">
    <source>
        <dbReference type="Pfam" id="PF07833"/>
    </source>
</evidence>
<reference evidence="6 7" key="1">
    <citation type="submission" date="2018-07" db="EMBL/GenBank/DDBJ databases">
        <title>Genomic Encyclopedia of Type Strains, Phase III (KMG-III): the genomes of soil and plant-associated and newly described type strains.</title>
        <authorList>
            <person name="Whitman W."/>
        </authorList>
    </citation>
    <scope>NUCLEOTIDE SEQUENCE [LARGE SCALE GENOMIC DNA]</scope>
    <source>
        <strain evidence="6 7">CECT 7506</strain>
    </source>
</reference>
<dbReference type="OrthoDB" id="9799230at2"/>
<evidence type="ECO:0000256" key="1">
    <source>
        <dbReference type="ARBA" id="ARBA00022737"/>
    </source>
</evidence>
<dbReference type="Proteomes" id="UP000252415">
    <property type="component" value="Unassembled WGS sequence"/>
</dbReference>
<dbReference type="EMBL" id="QPJD01000007">
    <property type="protein sequence ID" value="RCW47972.1"/>
    <property type="molecule type" value="Genomic_DNA"/>
</dbReference>
<evidence type="ECO:0000313" key="6">
    <source>
        <dbReference type="EMBL" id="RCW47972.1"/>
    </source>
</evidence>
<dbReference type="PANTHER" id="PTHR13833">
    <property type="match status" value="1"/>
</dbReference>
<dbReference type="InterPro" id="IPR011042">
    <property type="entry name" value="6-blade_b-propeller_TolB-like"/>
</dbReference>
<feature type="domain" description="Copper amine oxidase-like N-terminal" evidence="4">
    <location>
        <begin position="378"/>
        <end position="442"/>
    </location>
</feature>
<dbReference type="Pfam" id="PF07833">
    <property type="entry name" value="Cu_amine_oxidN1"/>
    <property type="match status" value="1"/>
</dbReference>
<dbReference type="InterPro" id="IPR012854">
    <property type="entry name" value="Cu_amine_oxidase-like_N"/>
</dbReference>
<dbReference type="PROSITE" id="PS51125">
    <property type="entry name" value="NHL"/>
    <property type="match status" value="1"/>
</dbReference>
<dbReference type="PANTHER" id="PTHR13833:SF71">
    <property type="entry name" value="NHL DOMAIN-CONTAINING PROTEIN"/>
    <property type="match status" value="1"/>
</dbReference>
<evidence type="ECO:0000259" key="5">
    <source>
        <dbReference type="Pfam" id="PF25021"/>
    </source>
</evidence>
<dbReference type="InterPro" id="IPR036582">
    <property type="entry name" value="Mao_N_sf"/>
</dbReference>
<dbReference type="Pfam" id="PF25021">
    <property type="entry name" value="TEN_NHL"/>
    <property type="match status" value="1"/>
</dbReference>
<sequence length="478" mass="50676">MKRRFTIFTAGTALLTALFAVNFSVLAAPDTATVTNAIEQVNQPWGLAAAADGGIIVVSSGSNQINKYQNGQLSSLTGQTKSGYLDGAASASTFNNPTYSAVGSKGTVYISDTDNHVIRKIENNKVYTFAGNGQEGYKDGKYGDVRFHAPTGLALDANNNVYVADTLNNVIRKITPEGIVSTFAGIAGTTGGYKDGSAAEAVFNEPMGLVLDEKGGLYVADSGNHLIRYIYDGKVTTIAGKATTVDALTGYMTGGYANGTSSAARFNRPRGLAYAEGVLFVADSLNNRIRAVQPNGKVVTIAGQSKPGNRVGAVDTAQFNQPSSLLYHSGKLYVSDSLNDSVKVLEVNPAALKPVNSKEDLIEGTELLPAGKDIQVWVDGKQVKFSSAKKAYKSGMKTYIPLRALFAAMGADVEWNVAAKEVKVAKGQWKLTLKPDAKHNVLVLKGTAYVEASYLENAALFIVAYDEEYNAIVINSGQ</sequence>
<feature type="chain" id="PRO_5017059058" evidence="3">
    <location>
        <begin position="28"/>
        <end position="478"/>
    </location>
</feature>